<reference evidence="4" key="1">
    <citation type="submission" date="2016-07" db="EMBL/GenBank/DDBJ databases">
        <authorList>
            <person name="Bretaudeau A."/>
        </authorList>
    </citation>
    <scope>NUCLEOTIDE SEQUENCE</scope>
    <source>
        <strain evidence="4">Rice</strain>
        <tissue evidence="4">Whole body</tissue>
    </source>
</reference>
<evidence type="ECO:0000313" key="4">
    <source>
        <dbReference type="EMBL" id="SOQ36825.1"/>
    </source>
</evidence>
<name>A0A2H1V7J6_SPOFR</name>
<sequence>MSQSDTLGTVVGVSEQNMAQRSNKRKKPESEFTQALNNQYSKLSQEFKNTLAEWRAELDARITTISDNVLNIKGEVASIILVTSEIKSEISSIRSEQSRHTNRLSELEDKCNSLSNDLVDVQSNVQLLSDEQTDIKLRIKRNEEETKSLINDLMSKLDYLDQNARQCNLELCNLPERRHENLLSIVEKIGSKINININAKDVVSIHRVPHAHQNNNKPKNIIVKLSSRILRDNILSAFRLCKGLTSDQLDISGTSSRIYMHEHITLKRKQLFRDCKSVATTHNYKFVWIRHGTILVREKEQSKAIAIRSHQDLSKIKPGVATIRNVTSNE</sequence>
<organism evidence="4">
    <name type="scientific">Spodoptera frugiperda</name>
    <name type="common">Fall armyworm</name>
    <dbReference type="NCBI Taxonomy" id="7108"/>
    <lineage>
        <taxon>Eukaryota</taxon>
        <taxon>Metazoa</taxon>
        <taxon>Ecdysozoa</taxon>
        <taxon>Arthropoda</taxon>
        <taxon>Hexapoda</taxon>
        <taxon>Insecta</taxon>
        <taxon>Pterygota</taxon>
        <taxon>Neoptera</taxon>
        <taxon>Endopterygota</taxon>
        <taxon>Lepidoptera</taxon>
        <taxon>Glossata</taxon>
        <taxon>Ditrysia</taxon>
        <taxon>Noctuoidea</taxon>
        <taxon>Noctuidae</taxon>
        <taxon>Amphipyrinae</taxon>
        <taxon>Spodoptera</taxon>
    </lineage>
</organism>
<evidence type="ECO:0000259" key="3">
    <source>
        <dbReference type="Pfam" id="PF25298"/>
    </source>
</evidence>
<keyword evidence="1" id="KW-0175">Coiled coil</keyword>
<dbReference type="PANTHER" id="PTHR11505">
    <property type="entry name" value="L1 TRANSPOSABLE ELEMENT-RELATED"/>
    <property type="match status" value="1"/>
</dbReference>
<dbReference type="InterPro" id="IPR004244">
    <property type="entry name" value="Transposase_22"/>
</dbReference>
<evidence type="ECO:0000256" key="1">
    <source>
        <dbReference type="SAM" id="Coils"/>
    </source>
</evidence>
<feature type="coiled-coil region" evidence="1">
    <location>
        <begin position="90"/>
        <end position="124"/>
    </location>
</feature>
<dbReference type="Gene3D" id="3.30.70.1820">
    <property type="entry name" value="L1 transposable element, RRM domain"/>
    <property type="match status" value="1"/>
</dbReference>
<dbReference type="Pfam" id="PF25298">
    <property type="entry name" value="Baculo_FP_2nd"/>
    <property type="match status" value="1"/>
</dbReference>
<accession>A0A2H1V7J6</accession>
<dbReference type="InterPro" id="IPR057251">
    <property type="entry name" value="FP_C"/>
</dbReference>
<feature type="region of interest" description="Disordered" evidence="2">
    <location>
        <begin position="1"/>
        <end position="31"/>
    </location>
</feature>
<evidence type="ECO:0000256" key="2">
    <source>
        <dbReference type="SAM" id="MobiDB-lite"/>
    </source>
</evidence>
<proteinExistence type="predicted"/>
<feature type="domain" description="FP protein C-terminal" evidence="3">
    <location>
        <begin position="265"/>
        <end position="317"/>
    </location>
</feature>
<protein>
    <submittedName>
        <fullName evidence="4">SFRICE_031341</fullName>
    </submittedName>
</protein>
<gene>
    <name evidence="4" type="ORF">SFRICE_031341</name>
</gene>
<dbReference type="EMBL" id="ODYU01001084">
    <property type="protein sequence ID" value="SOQ36825.1"/>
    <property type="molecule type" value="Genomic_DNA"/>
</dbReference>
<dbReference type="AlphaFoldDB" id="A0A2H1V7J6"/>